<feature type="domain" description="Methyltransferase type 11" evidence="1">
    <location>
        <begin position="48"/>
        <end position="139"/>
    </location>
</feature>
<organism evidence="2 3">
    <name type="scientific">Methanocalculus taiwanensis</name>
    <dbReference type="NCBI Taxonomy" id="106207"/>
    <lineage>
        <taxon>Archaea</taxon>
        <taxon>Methanobacteriati</taxon>
        <taxon>Methanobacteriota</taxon>
        <taxon>Stenosarchaea group</taxon>
        <taxon>Methanomicrobia</taxon>
        <taxon>Methanomicrobiales</taxon>
        <taxon>Methanocalculaceae</taxon>
        <taxon>Methanocalculus</taxon>
    </lineage>
</organism>
<dbReference type="InterPro" id="IPR029063">
    <property type="entry name" value="SAM-dependent_MTases_sf"/>
</dbReference>
<dbReference type="InterPro" id="IPR013216">
    <property type="entry name" value="Methyltransf_11"/>
</dbReference>
<dbReference type="PANTHER" id="PTHR42912">
    <property type="entry name" value="METHYLTRANSFERASE"/>
    <property type="match status" value="1"/>
</dbReference>
<evidence type="ECO:0000313" key="2">
    <source>
        <dbReference type="EMBL" id="MCQ1538970.1"/>
    </source>
</evidence>
<name>A0ABD4TNV5_9EURY</name>
<dbReference type="Pfam" id="PF08241">
    <property type="entry name" value="Methyltransf_11"/>
    <property type="match status" value="1"/>
</dbReference>
<keyword evidence="2" id="KW-0489">Methyltransferase</keyword>
<evidence type="ECO:0000313" key="3">
    <source>
        <dbReference type="Proteomes" id="UP001524383"/>
    </source>
</evidence>
<keyword evidence="2" id="KW-0808">Transferase</keyword>
<sequence>MSRAKVQAHYNEVAEVYDQRYDLRQGRLYHQHLSRLVLDRLPNRGFLLDLGCGTGLFIDHYHTLGGCAVGLDISPGMVGMARLRCPESEFLVGTADVLPFDDEIFDSVASLLAFTYLHDPEAMLRESYRILKPGGRIAICALSWNMLTWMVPFFYRLGERLGYNKIGMGDFGEHYYTGEEMEKMFSEAGFVDVSSARCSFAHYTLSPRLFGIAQRCEPFIEAHIPYLAFNVCVSGKKE</sequence>
<evidence type="ECO:0000259" key="1">
    <source>
        <dbReference type="Pfam" id="PF08241"/>
    </source>
</evidence>
<comment type="caution">
    <text evidence="2">The sequence shown here is derived from an EMBL/GenBank/DDBJ whole genome shotgun (WGS) entry which is preliminary data.</text>
</comment>
<proteinExistence type="predicted"/>
<accession>A0ABD4TNV5</accession>
<dbReference type="GO" id="GO:0032259">
    <property type="term" value="P:methylation"/>
    <property type="evidence" value="ECO:0007669"/>
    <property type="project" value="UniProtKB-KW"/>
</dbReference>
<keyword evidence="3" id="KW-1185">Reference proteome</keyword>
<dbReference type="InterPro" id="IPR050508">
    <property type="entry name" value="Methyltransf_Superfamily"/>
</dbReference>
<dbReference type="EMBL" id="VOTZ01000017">
    <property type="protein sequence ID" value="MCQ1538970.1"/>
    <property type="molecule type" value="Genomic_DNA"/>
</dbReference>
<dbReference type="SUPFAM" id="SSF53335">
    <property type="entry name" value="S-adenosyl-L-methionine-dependent methyltransferases"/>
    <property type="match status" value="1"/>
</dbReference>
<dbReference type="Proteomes" id="UP001524383">
    <property type="component" value="Unassembled WGS sequence"/>
</dbReference>
<dbReference type="GO" id="GO:0008168">
    <property type="term" value="F:methyltransferase activity"/>
    <property type="evidence" value="ECO:0007669"/>
    <property type="project" value="UniProtKB-KW"/>
</dbReference>
<dbReference type="CDD" id="cd02440">
    <property type="entry name" value="AdoMet_MTases"/>
    <property type="match status" value="1"/>
</dbReference>
<dbReference type="Gene3D" id="3.40.50.150">
    <property type="entry name" value="Vaccinia Virus protein VP39"/>
    <property type="match status" value="1"/>
</dbReference>
<reference evidence="2 3" key="1">
    <citation type="submission" date="2019-08" db="EMBL/GenBank/DDBJ databases">
        <authorList>
            <person name="Chen S.-C."/>
            <person name="Lai M.-C."/>
            <person name="You Y.-T."/>
        </authorList>
    </citation>
    <scope>NUCLEOTIDE SEQUENCE [LARGE SCALE GENOMIC DNA]</scope>
    <source>
        <strain evidence="2 3">P2F9704a</strain>
    </source>
</reference>
<dbReference type="RefSeq" id="WP_255332930.1">
    <property type="nucleotide sequence ID" value="NZ_VOTZ01000017.1"/>
</dbReference>
<protein>
    <submittedName>
        <fullName evidence="2">Methyltransferase domain-containing protein</fullName>
    </submittedName>
</protein>
<dbReference type="AlphaFoldDB" id="A0ABD4TNV5"/>
<gene>
    <name evidence="2" type="ORF">FTO68_08255</name>
</gene>